<dbReference type="InterPro" id="IPR036856">
    <property type="entry name" value="Ald_Oxase/Xan_DH_a/b_sf"/>
</dbReference>
<dbReference type="SMART" id="SM01008">
    <property type="entry name" value="Ald_Xan_dh_C"/>
    <property type="match status" value="1"/>
</dbReference>
<dbReference type="Pfam" id="PF20256">
    <property type="entry name" value="MoCoBD_2"/>
    <property type="match status" value="1"/>
</dbReference>
<reference evidence="6 7" key="1">
    <citation type="submission" date="2023-11" db="EMBL/GenBank/DDBJ databases">
        <title>Plant-associative lifestyle of Vibrio porteresiae and its evolutionary dynamics.</title>
        <authorList>
            <person name="Rameshkumar N."/>
            <person name="Kirti K."/>
        </authorList>
    </citation>
    <scope>NUCLEOTIDE SEQUENCE [LARGE SCALE GENOMIC DNA]</scope>
    <source>
        <strain evidence="6 7">MSSRF7</strain>
    </source>
</reference>
<evidence type="ECO:0000256" key="2">
    <source>
        <dbReference type="ARBA" id="ARBA00022505"/>
    </source>
</evidence>
<feature type="domain" description="Aldehyde oxidase/xanthine dehydrogenase a/b hammerhead" evidence="5">
    <location>
        <begin position="37"/>
        <end position="144"/>
    </location>
</feature>
<dbReference type="EMBL" id="JAWRCP010000002">
    <property type="protein sequence ID" value="MDW6094115.1"/>
    <property type="molecule type" value="Genomic_DNA"/>
</dbReference>
<proteinExistence type="inferred from homology"/>
<dbReference type="Proteomes" id="UP001279860">
    <property type="component" value="Unassembled WGS sequence"/>
</dbReference>
<dbReference type="InterPro" id="IPR014309">
    <property type="entry name" value="Xanthine_DH_Mopterin-bd_su"/>
</dbReference>
<comment type="similarity">
    <text evidence="1">Belongs to the xanthine dehydrogenase family.</text>
</comment>
<comment type="caution">
    <text evidence="6">The sequence shown here is derived from an EMBL/GenBank/DDBJ whole genome shotgun (WGS) entry which is preliminary data.</text>
</comment>
<dbReference type="InterPro" id="IPR008274">
    <property type="entry name" value="AldOxase/xan_DH_MoCoBD1"/>
</dbReference>
<dbReference type="InterPro" id="IPR037165">
    <property type="entry name" value="AldOxase/xan_DH_Mopterin-bd_sf"/>
</dbReference>
<sequence>MRKLISQPYTGQPTDSQHCSDVVGQSLPHESAAKQVSGEALFVDDYPEPHGCLHGALITSTIAKGTIKHLDLSEVQRSPGVIRVITHHDIPGHNDIGTIHKGDPLLCQQEIRYFRQPIAFVIAQNHRLACQAAQKALIEYEEAKEPVISYQQASQQAHLLPSHRMGTYQGTYQGQTPVENLPRTDVLGNLPRTDARKAFRGQTLLEANPINLSGTLAVGGQEHFYLEGQISLAEVTEDGGIFIRASTQHPTEVQNLIAEVLNIPFNRVTVDMRRMGGGFGGKETQAAAWACLASLGAKLTGKAVKFRLPRAIDMSTTGKRHPFFNRYELTTTDDGEILAATIEVNGLCGHSADLSDAIVDRAMFHADNAYFLGQASIIGNRLKTDTVSHTAFRGFGGPQGMIVIEKAIQDLAIQLQQDPYDLRLKNLYRPGKSVTPYGMEVEQTAELHDVFTRLETSCDYRRRRQEIHAWNKHHPVLKKGLSLTPVKFGISFTATHLNQAGALIHIYTDGTVQVSHGGTEMGQGLHTKIQQIVAQTFGIPTDWILVTSTRTDKVPNTSPTAASSGADLNGMAAYNAAVTLKERLLEFALNHHACLSPQSPQPQQEVYERLSSQLDPPEIKDGILYLDGAKIEWATLIQQAYLNRVSLSATGYYSTPKIGYDRSQACGRPFFYFAIGASCSEVMIDTLTGEMTVERVDILHDVGRSLNPAIDIGQIEGGYMQGLGWLTTEELIWNDQGHLLSHSPMNYKIPSICDYPKQMNIELYDVPNPEHSIYRSKAVGEPPFMHAISTWCAIYDAITAISEHQCIADLDTPATGERILMACQQQYEWLAHRTQTATSHNEADREASR</sequence>
<gene>
    <name evidence="6" type="primary">xdhB</name>
    <name evidence="6" type="ORF">SBX64_16365</name>
</gene>
<accession>A0ABU4IXI2</accession>
<dbReference type="RefSeq" id="WP_318585447.1">
    <property type="nucleotide sequence ID" value="NZ_JAWRCP010000002.1"/>
</dbReference>
<keyword evidence="2" id="KW-0500">Molybdenum</keyword>
<dbReference type="InterPro" id="IPR046867">
    <property type="entry name" value="AldOxase/xan_DH_MoCoBD2"/>
</dbReference>
<evidence type="ECO:0000256" key="3">
    <source>
        <dbReference type="ARBA" id="ARBA00023002"/>
    </source>
</evidence>
<dbReference type="InterPro" id="IPR000674">
    <property type="entry name" value="Ald_Oxase/Xan_DH_a/b"/>
</dbReference>
<evidence type="ECO:0000259" key="5">
    <source>
        <dbReference type="SMART" id="SM01008"/>
    </source>
</evidence>
<dbReference type="EC" id="1.17.1.4" evidence="6"/>
<dbReference type="PANTHER" id="PTHR11908">
    <property type="entry name" value="XANTHINE DEHYDROGENASE"/>
    <property type="match status" value="1"/>
</dbReference>
<feature type="compositionally biased region" description="Polar residues" evidence="4">
    <location>
        <begin position="7"/>
        <end position="19"/>
    </location>
</feature>
<dbReference type="SUPFAM" id="SSF56003">
    <property type="entry name" value="Molybdenum cofactor-binding domain"/>
    <property type="match status" value="1"/>
</dbReference>
<evidence type="ECO:0000313" key="6">
    <source>
        <dbReference type="EMBL" id="MDW6094115.1"/>
    </source>
</evidence>
<name>A0ABU4IXI2_9VIBR</name>
<keyword evidence="7" id="KW-1185">Reference proteome</keyword>
<dbReference type="InterPro" id="IPR016208">
    <property type="entry name" value="Ald_Oxase/xanthine_DH-like"/>
</dbReference>
<organism evidence="6 7">
    <name type="scientific">Vibrio rhizosphaerae</name>
    <dbReference type="NCBI Taxonomy" id="398736"/>
    <lineage>
        <taxon>Bacteria</taxon>
        <taxon>Pseudomonadati</taxon>
        <taxon>Pseudomonadota</taxon>
        <taxon>Gammaproteobacteria</taxon>
        <taxon>Vibrionales</taxon>
        <taxon>Vibrionaceae</taxon>
        <taxon>Vibrio</taxon>
    </lineage>
</organism>
<dbReference type="Pfam" id="PF01315">
    <property type="entry name" value="Ald_Xan_dh_C"/>
    <property type="match status" value="1"/>
</dbReference>
<protein>
    <submittedName>
        <fullName evidence="6">Xanthine dehydrogenase molybdopterin binding subunit</fullName>
        <ecNumber evidence="6">1.17.1.4</ecNumber>
    </submittedName>
</protein>
<dbReference type="SUPFAM" id="SSF54665">
    <property type="entry name" value="CO dehydrogenase molybdoprotein N-domain-like"/>
    <property type="match status" value="1"/>
</dbReference>
<dbReference type="Gene3D" id="3.90.1170.50">
    <property type="entry name" value="Aldehyde oxidase/xanthine dehydrogenase, a/b hammerhead"/>
    <property type="match status" value="1"/>
</dbReference>
<dbReference type="GO" id="GO:0004854">
    <property type="term" value="F:xanthine dehydrogenase activity"/>
    <property type="evidence" value="ECO:0007669"/>
    <property type="project" value="UniProtKB-EC"/>
</dbReference>
<evidence type="ECO:0000256" key="1">
    <source>
        <dbReference type="ARBA" id="ARBA00006849"/>
    </source>
</evidence>
<dbReference type="NCBIfam" id="TIGR02965">
    <property type="entry name" value="xanthine_xdhB"/>
    <property type="match status" value="1"/>
</dbReference>
<dbReference type="Pfam" id="PF02738">
    <property type="entry name" value="MoCoBD_1"/>
    <property type="match status" value="1"/>
</dbReference>
<evidence type="ECO:0000256" key="4">
    <source>
        <dbReference type="SAM" id="MobiDB-lite"/>
    </source>
</evidence>
<keyword evidence="3 6" id="KW-0560">Oxidoreductase</keyword>
<evidence type="ECO:0000313" key="7">
    <source>
        <dbReference type="Proteomes" id="UP001279860"/>
    </source>
</evidence>
<dbReference type="PANTHER" id="PTHR11908:SF132">
    <property type="entry name" value="ALDEHYDE OXIDASE 1-RELATED"/>
    <property type="match status" value="1"/>
</dbReference>
<feature type="region of interest" description="Disordered" evidence="4">
    <location>
        <begin position="1"/>
        <end position="21"/>
    </location>
</feature>
<dbReference type="Gene3D" id="3.30.365.10">
    <property type="entry name" value="Aldehyde oxidase/xanthine dehydrogenase, molybdopterin binding domain"/>
    <property type="match status" value="4"/>
</dbReference>